<reference evidence="1 2" key="1">
    <citation type="journal article" date="2013" name="Mar. Genomics">
        <title>Expression of sulfatases in Rhodopirellula baltica and the diversity of sulfatases in the genus Rhodopirellula.</title>
        <authorList>
            <person name="Wegner C.E."/>
            <person name="Richter-Heitmann T."/>
            <person name="Klindworth A."/>
            <person name="Klockow C."/>
            <person name="Richter M."/>
            <person name="Achstetter T."/>
            <person name="Glockner F.O."/>
            <person name="Harder J."/>
        </authorList>
    </citation>
    <scope>NUCLEOTIDE SEQUENCE [LARGE SCALE GENOMIC DNA]</scope>
    <source>
        <strain evidence="1 2">SM41</strain>
    </source>
</reference>
<dbReference type="PATRIC" id="fig|1263870.3.peg.7220"/>
<name>M5U738_9BACT</name>
<protein>
    <submittedName>
        <fullName evidence="1">Uncharacterized protein</fullName>
    </submittedName>
</protein>
<evidence type="ECO:0000313" key="2">
    <source>
        <dbReference type="Proteomes" id="UP000011885"/>
    </source>
</evidence>
<gene>
    <name evidence="1" type="ORF">RSSM_06806</name>
</gene>
<keyword evidence="2" id="KW-1185">Reference proteome</keyword>
<proteinExistence type="predicted"/>
<accession>M5U738</accession>
<dbReference type="AlphaFoldDB" id="M5U738"/>
<sequence>MLRLSWNFDVRDPVRGCIGCRVIVMAVVWIAVAETVAFAQLPGDAVLRLNAPRNGQASIQPTEMRTPIARPSAMAGSPNVMSGAMPIGGVSMTSEQTRQSVQWLADQLMMHVPRRIEGDDDWGNTKRVWAGVKMRRDGWELKTHRRWKELRHGRWVRYEIRLPPTTVPVSNVGTALGSVAESSLSSSAADTIQIHSVTPTTNQAGFHRWRVDASAFTPADFTVRVERWNLGAKWYSIEIVGDMQLQLRTGLTMAMEADFAEVPPAMQLDVEIEKASLKVVRFEVDRISKLGGDAAEEIGDLAEKTIGKVWVRKENGRLVNRLNDAISDNRDSLRWSMAGWLGQLGQ</sequence>
<dbReference type="Proteomes" id="UP000011885">
    <property type="component" value="Unassembled WGS sequence"/>
</dbReference>
<dbReference type="EMBL" id="ANOH01000486">
    <property type="protein sequence ID" value="EMI51758.1"/>
    <property type="molecule type" value="Genomic_DNA"/>
</dbReference>
<evidence type="ECO:0000313" key="1">
    <source>
        <dbReference type="EMBL" id="EMI51758.1"/>
    </source>
</evidence>
<comment type="caution">
    <text evidence="1">The sequence shown here is derived from an EMBL/GenBank/DDBJ whole genome shotgun (WGS) entry which is preliminary data.</text>
</comment>
<organism evidence="1 2">
    <name type="scientific">Rhodopirellula sallentina SM41</name>
    <dbReference type="NCBI Taxonomy" id="1263870"/>
    <lineage>
        <taxon>Bacteria</taxon>
        <taxon>Pseudomonadati</taxon>
        <taxon>Planctomycetota</taxon>
        <taxon>Planctomycetia</taxon>
        <taxon>Pirellulales</taxon>
        <taxon>Pirellulaceae</taxon>
        <taxon>Rhodopirellula</taxon>
    </lineage>
</organism>
<dbReference type="RefSeq" id="WP_008689442.1">
    <property type="nucleotide sequence ID" value="NZ_ANOH01000486.1"/>
</dbReference>